<feature type="compositionally biased region" description="Polar residues" evidence="1">
    <location>
        <begin position="312"/>
        <end position="344"/>
    </location>
</feature>
<sequence>MDSWTTKILNGFHNINHYPALTPPLRHEGVPQNTNSNLQSTRALGGRVAVHVVSEVVVEVSGQSAERARGSEQEEGLETGESKGQRGSGGRRREGRSDNGGKEGHAPGGGEGRRNVKAVPVFVSVCADVRVEFANAPSVSRGSGEGKATGTDGREKTQKRSGAVQRGCVRSISAPKLRTLRPSSSHYSPRSVLSLASTVAIRGGRARTLKPAHRSLPPLPVQRKYDASRLSSVNSCSTATAAEILRFPADGEDRIKKRVLTAHMSQQGGAEGEVHHWRLVFRGGGTQSPETGWDPSGKDCSPRFAAQRDESMPTTHSRCQRDVTSLSPVRSQAPESQTQSQTDTPMHGCTPTHPLPLPPPFHRPPLSPLRPSRHFPRS</sequence>
<dbReference type="EMBL" id="JAINDJ010000003">
    <property type="protein sequence ID" value="KAG9454683.1"/>
    <property type="molecule type" value="Genomic_DNA"/>
</dbReference>
<name>A0AAV7F566_ARIFI</name>
<reference evidence="2 3" key="1">
    <citation type="submission" date="2021-07" db="EMBL/GenBank/DDBJ databases">
        <title>The Aristolochia fimbriata genome: insights into angiosperm evolution, floral development and chemical biosynthesis.</title>
        <authorList>
            <person name="Jiao Y."/>
        </authorList>
    </citation>
    <scope>NUCLEOTIDE SEQUENCE [LARGE SCALE GENOMIC DNA]</scope>
    <source>
        <strain evidence="2">IBCAS-2021</strain>
        <tissue evidence="2">Leaf</tissue>
    </source>
</reference>
<comment type="caution">
    <text evidence="2">The sequence shown here is derived from an EMBL/GenBank/DDBJ whole genome shotgun (WGS) entry which is preliminary data.</text>
</comment>
<protein>
    <submittedName>
        <fullName evidence="2">Uncharacterized protein</fullName>
    </submittedName>
</protein>
<gene>
    <name evidence="2" type="ORF">H6P81_007587</name>
</gene>
<feature type="region of interest" description="Disordered" evidence="1">
    <location>
        <begin position="283"/>
        <end position="378"/>
    </location>
</feature>
<feature type="region of interest" description="Disordered" evidence="1">
    <location>
        <begin position="137"/>
        <end position="166"/>
    </location>
</feature>
<accession>A0AAV7F566</accession>
<evidence type="ECO:0000313" key="2">
    <source>
        <dbReference type="EMBL" id="KAG9454683.1"/>
    </source>
</evidence>
<keyword evidence="3" id="KW-1185">Reference proteome</keyword>
<feature type="compositionally biased region" description="Basic and acidic residues" evidence="1">
    <location>
        <begin position="296"/>
        <end position="311"/>
    </location>
</feature>
<organism evidence="2 3">
    <name type="scientific">Aristolochia fimbriata</name>
    <name type="common">White veined hardy Dutchman's pipe vine</name>
    <dbReference type="NCBI Taxonomy" id="158543"/>
    <lineage>
        <taxon>Eukaryota</taxon>
        <taxon>Viridiplantae</taxon>
        <taxon>Streptophyta</taxon>
        <taxon>Embryophyta</taxon>
        <taxon>Tracheophyta</taxon>
        <taxon>Spermatophyta</taxon>
        <taxon>Magnoliopsida</taxon>
        <taxon>Magnoliidae</taxon>
        <taxon>Piperales</taxon>
        <taxon>Aristolochiaceae</taxon>
        <taxon>Aristolochia</taxon>
    </lineage>
</organism>
<evidence type="ECO:0000256" key="1">
    <source>
        <dbReference type="SAM" id="MobiDB-lite"/>
    </source>
</evidence>
<dbReference type="AlphaFoldDB" id="A0AAV7F566"/>
<proteinExistence type="predicted"/>
<feature type="compositionally biased region" description="Basic and acidic residues" evidence="1">
    <location>
        <begin position="91"/>
        <end position="105"/>
    </location>
</feature>
<evidence type="ECO:0000313" key="3">
    <source>
        <dbReference type="Proteomes" id="UP000825729"/>
    </source>
</evidence>
<feature type="compositionally biased region" description="Pro residues" evidence="1">
    <location>
        <begin position="353"/>
        <end position="368"/>
    </location>
</feature>
<feature type="region of interest" description="Disordered" evidence="1">
    <location>
        <begin position="61"/>
        <end position="115"/>
    </location>
</feature>
<dbReference type="Proteomes" id="UP000825729">
    <property type="component" value="Unassembled WGS sequence"/>
</dbReference>